<keyword evidence="10" id="KW-0505">Motor protein</keyword>
<evidence type="ECO:0000256" key="3">
    <source>
        <dbReference type="ARBA" id="ARBA00018863"/>
    </source>
</evidence>
<dbReference type="AlphaFoldDB" id="A0A6J2ST30"/>
<evidence type="ECO:0000313" key="16">
    <source>
        <dbReference type="RefSeq" id="XP_030079084.1"/>
    </source>
</evidence>
<evidence type="ECO:0000256" key="9">
    <source>
        <dbReference type="ARBA" id="ARBA00023069"/>
    </source>
</evidence>
<dbReference type="OrthoDB" id="10263060at2759"/>
<dbReference type="CDD" id="cd00087">
    <property type="entry name" value="FReD"/>
    <property type="match status" value="1"/>
</dbReference>
<evidence type="ECO:0000256" key="8">
    <source>
        <dbReference type="ARBA" id="ARBA00023017"/>
    </source>
</evidence>
<name>A0A6J2ST30_DROHY</name>
<dbReference type="PANTHER" id="PTHR13236:SF0">
    <property type="entry name" value="CYTOPLASMIC DYNEIN 2 LIGHT INTERMEDIATE CHAIN 1"/>
    <property type="match status" value="1"/>
</dbReference>
<dbReference type="GeneID" id="111603992"/>
<keyword evidence="4" id="KW-0217">Developmental protein</keyword>
<evidence type="ECO:0000256" key="12">
    <source>
        <dbReference type="ARBA" id="ARBA00023273"/>
    </source>
</evidence>
<evidence type="ECO:0000259" key="14">
    <source>
        <dbReference type="PROSITE" id="PS51406"/>
    </source>
</evidence>
<organism evidence="15 16">
    <name type="scientific">Drosophila hydei</name>
    <name type="common">Fruit fly</name>
    <dbReference type="NCBI Taxonomy" id="7224"/>
    <lineage>
        <taxon>Eukaryota</taxon>
        <taxon>Metazoa</taxon>
        <taxon>Ecdysozoa</taxon>
        <taxon>Arthropoda</taxon>
        <taxon>Hexapoda</taxon>
        <taxon>Insecta</taxon>
        <taxon>Pterygota</taxon>
        <taxon>Neoptera</taxon>
        <taxon>Endopterygota</taxon>
        <taxon>Diptera</taxon>
        <taxon>Brachycera</taxon>
        <taxon>Muscomorpha</taxon>
        <taxon>Ephydroidea</taxon>
        <taxon>Drosophilidae</taxon>
        <taxon>Drosophila</taxon>
    </lineage>
</organism>
<dbReference type="InterPro" id="IPR040045">
    <property type="entry name" value="DYNC2LI1"/>
</dbReference>
<sequence length="722" mass="81062">MPVSSGSIICVLQHSSQCGGFCFSIVEPLLPYVASVQEKESRFSALTAKIQQLEATIESLESQLELSKSHQRHCLTKGELLASNQDLVNKLQEAMRGQIVNCKADQLGSELKNQSSEILRLKSEAQAVPEKRLSAKEAEAEAESEVAFPSSCIGKEDGIYELKVSDSNPFEVPCDSSLVDSGWTVIQRRLDGSVDFKRSMLDYRSGFGQLEGEFFIGLDKLHQLTSSQPHELYVYMKDVKNKILYGRYANFSIAGKEDNFRLNSLGSYEGNVNDGMSHHLHWEFSTFDHDHDLFPNYNCALLAQCGWWFSSCFDSLNAKYDTARGLGNSATLTDCHGYISKGPNKVLPYVMRLPQFVYTIHGKLRSMFDKSNPSSLSAAGSIQEIAGRLAEEQERLRQLEASSTAPKERTLFVLGSKCVGKSMAINRFFDREELTTRPTMALEYSYGRRMGSGKGAQVLNVWELGSLDNAEQLLEVPMRTHGLQQMSAFIMIDLSQPQRVWSDLECAYRGLRDTAQRMLQLATPQLREDMERRSLERVKHAQQDLNSLELLPFPVVIVGGKYDVFMDFEPALKKHICRCLRSMAHLIGGAVLFYSHKLPKLSKVLRDTINHLGFGSPTNPFRGHVTDYNEALSIWFGTDSWAQIGIGEIAGRWSVERIGATLSVEVPQLQLEKQKQQLPQDPAKDAGFKESLIDDMRSQKDDELAAIMRDVNLRGKFESVID</sequence>
<evidence type="ECO:0000313" key="15">
    <source>
        <dbReference type="Proteomes" id="UP000504633"/>
    </source>
</evidence>
<evidence type="ECO:0000256" key="7">
    <source>
        <dbReference type="ARBA" id="ARBA00022794"/>
    </source>
</evidence>
<keyword evidence="12" id="KW-0966">Cell projection</keyword>
<dbReference type="InterPro" id="IPR002181">
    <property type="entry name" value="Fibrinogen_a/b/g_C_dom"/>
</dbReference>
<dbReference type="InterPro" id="IPR036056">
    <property type="entry name" value="Fibrinogen-like_C"/>
</dbReference>
<dbReference type="GO" id="GO:0045504">
    <property type="term" value="F:dynein heavy chain binding"/>
    <property type="evidence" value="ECO:0007669"/>
    <property type="project" value="TreeGrafter"/>
</dbReference>
<accession>A0A6J2ST30</accession>
<keyword evidence="7" id="KW-0970">Cilium biogenesis/degradation</keyword>
<evidence type="ECO:0000256" key="13">
    <source>
        <dbReference type="SAM" id="Coils"/>
    </source>
</evidence>
<dbReference type="SMART" id="SM00186">
    <property type="entry name" value="FBG"/>
    <property type="match status" value="1"/>
</dbReference>
<comment type="subcellular location">
    <subcellularLocation>
        <location evidence="1">Cytoplasm</location>
        <location evidence="1">Cytoskeleton</location>
        <location evidence="1">Cilium basal body</location>
    </subcellularLocation>
</comment>
<evidence type="ECO:0000256" key="2">
    <source>
        <dbReference type="ARBA" id="ARBA00006831"/>
    </source>
</evidence>
<dbReference type="PROSITE" id="PS00261">
    <property type="entry name" value="GLYCO_HORMONE_BETA_1"/>
    <property type="match status" value="1"/>
</dbReference>
<evidence type="ECO:0000256" key="11">
    <source>
        <dbReference type="ARBA" id="ARBA00023212"/>
    </source>
</evidence>
<keyword evidence="13" id="KW-0175">Coiled coil</keyword>
<dbReference type="GO" id="GO:0005874">
    <property type="term" value="C:microtubule"/>
    <property type="evidence" value="ECO:0007669"/>
    <property type="project" value="UniProtKB-KW"/>
</dbReference>
<dbReference type="RefSeq" id="XP_030079084.1">
    <property type="nucleotide sequence ID" value="XM_030223224.1"/>
</dbReference>
<evidence type="ECO:0000256" key="5">
    <source>
        <dbReference type="ARBA" id="ARBA00022490"/>
    </source>
</evidence>
<dbReference type="GO" id="GO:0005179">
    <property type="term" value="F:hormone activity"/>
    <property type="evidence" value="ECO:0007669"/>
    <property type="project" value="InterPro"/>
</dbReference>
<protein>
    <recommendedName>
        <fullName evidence="3">Cytoplasmic dynein 2 light intermediate chain 1</fullName>
    </recommendedName>
</protein>
<dbReference type="SUPFAM" id="SSF52540">
    <property type="entry name" value="P-loop containing nucleoside triphosphate hydrolases"/>
    <property type="match status" value="1"/>
</dbReference>
<keyword evidence="9" id="KW-0969">Cilium</keyword>
<dbReference type="Proteomes" id="UP000504633">
    <property type="component" value="Unplaced"/>
</dbReference>
<keyword evidence="8" id="KW-0243">Dynein</keyword>
<evidence type="ECO:0000256" key="10">
    <source>
        <dbReference type="ARBA" id="ARBA00023175"/>
    </source>
</evidence>
<proteinExistence type="inferred from homology"/>
<dbReference type="InterPro" id="IPR018245">
    <property type="entry name" value="Gonadotropin_bsu_CS"/>
</dbReference>
<evidence type="ECO:0000256" key="1">
    <source>
        <dbReference type="ARBA" id="ARBA00004120"/>
    </source>
</evidence>
<evidence type="ECO:0000256" key="6">
    <source>
        <dbReference type="ARBA" id="ARBA00022701"/>
    </source>
</evidence>
<dbReference type="GO" id="GO:0005930">
    <property type="term" value="C:axoneme"/>
    <property type="evidence" value="ECO:0007669"/>
    <property type="project" value="TreeGrafter"/>
</dbReference>
<keyword evidence="5" id="KW-0963">Cytoplasm</keyword>
<keyword evidence="6" id="KW-0493">Microtubule</keyword>
<evidence type="ECO:0000256" key="4">
    <source>
        <dbReference type="ARBA" id="ARBA00022473"/>
    </source>
</evidence>
<gene>
    <name evidence="16" type="primary">LOC111603992</name>
</gene>
<feature type="domain" description="Fibrinogen C-terminal" evidence="14">
    <location>
        <begin position="143"/>
        <end position="312"/>
    </location>
</feature>
<dbReference type="GO" id="GO:0036064">
    <property type="term" value="C:ciliary basal body"/>
    <property type="evidence" value="ECO:0007669"/>
    <property type="project" value="TreeGrafter"/>
</dbReference>
<dbReference type="KEGG" id="dhe:111603992"/>
<keyword evidence="15" id="KW-1185">Reference proteome</keyword>
<keyword evidence="11" id="KW-0206">Cytoskeleton</keyword>
<dbReference type="GO" id="GO:0035721">
    <property type="term" value="P:intraciliary retrograde transport"/>
    <property type="evidence" value="ECO:0007669"/>
    <property type="project" value="InterPro"/>
</dbReference>
<dbReference type="Gene3D" id="3.40.50.300">
    <property type="entry name" value="P-loop containing nucleotide triphosphate hydrolases"/>
    <property type="match status" value="1"/>
</dbReference>
<dbReference type="PROSITE" id="PS51406">
    <property type="entry name" value="FIBRINOGEN_C_2"/>
    <property type="match status" value="1"/>
</dbReference>
<dbReference type="GO" id="GO:0005576">
    <property type="term" value="C:extracellular region"/>
    <property type="evidence" value="ECO:0007669"/>
    <property type="project" value="InterPro"/>
</dbReference>
<comment type="similarity">
    <text evidence="2">Belongs to the dynein light intermediate chain family.</text>
</comment>
<dbReference type="SUPFAM" id="SSF56496">
    <property type="entry name" value="Fibrinogen C-terminal domain-like"/>
    <property type="match status" value="1"/>
</dbReference>
<reference evidence="16" key="1">
    <citation type="submission" date="2025-08" db="UniProtKB">
        <authorList>
            <consortium name="RefSeq"/>
        </authorList>
    </citation>
    <scope>IDENTIFICATION</scope>
    <source>
        <strain evidence="16">15085-1641.00</strain>
        <tissue evidence="16">Whole body</tissue>
    </source>
</reference>
<dbReference type="Gene3D" id="3.90.215.10">
    <property type="entry name" value="Gamma Fibrinogen, chain A, domain 1"/>
    <property type="match status" value="1"/>
</dbReference>
<dbReference type="InterPro" id="IPR014716">
    <property type="entry name" value="Fibrinogen_a/b/g_C_1"/>
</dbReference>
<dbReference type="GO" id="GO:0035735">
    <property type="term" value="P:intraciliary transport involved in cilium assembly"/>
    <property type="evidence" value="ECO:0007669"/>
    <property type="project" value="InterPro"/>
</dbReference>
<dbReference type="GO" id="GO:0005868">
    <property type="term" value="C:cytoplasmic dynein complex"/>
    <property type="evidence" value="ECO:0007669"/>
    <property type="project" value="InterPro"/>
</dbReference>
<feature type="coiled-coil region" evidence="13">
    <location>
        <begin position="36"/>
        <end position="70"/>
    </location>
</feature>
<dbReference type="PANTHER" id="PTHR13236">
    <property type="entry name" value="DYNEIN 2 LIGHT INTERMEDIATE CHAIN, ISOFORM 2"/>
    <property type="match status" value="1"/>
</dbReference>
<dbReference type="InterPro" id="IPR027417">
    <property type="entry name" value="P-loop_NTPase"/>
</dbReference>
<dbReference type="Pfam" id="PF00147">
    <property type="entry name" value="Fibrinogen_C"/>
    <property type="match status" value="1"/>
</dbReference>